<feature type="region of interest" description="Disordered" evidence="1">
    <location>
        <begin position="959"/>
        <end position="1003"/>
    </location>
</feature>
<feature type="compositionally biased region" description="Gly residues" evidence="1">
    <location>
        <begin position="963"/>
        <end position="973"/>
    </location>
</feature>
<protein>
    <submittedName>
        <fullName evidence="2">Uncharacterized protein</fullName>
    </submittedName>
</protein>
<keyword evidence="3" id="KW-1185">Reference proteome</keyword>
<comment type="caution">
    <text evidence="2">The sequence shown here is derived from an EMBL/GenBank/DDBJ whole genome shotgun (WGS) entry which is preliminary data.</text>
</comment>
<evidence type="ECO:0000313" key="3">
    <source>
        <dbReference type="Proteomes" id="UP000772434"/>
    </source>
</evidence>
<dbReference type="Proteomes" id="UP000772434">
    <property type="component" value="Unassembled WGS sequence"/>
</dbReference>
<dbReference type="OrthoDB" id="3239511at2759"/>
<accession>A0A9P5P5F3</accession>
<gene>
    <name evidence="2" type="ORF">BDP27DRAFT_1374345</name>
</gene>
<proteinExistence type="predicted"/>
<sequence>MEWDARRLFKYDTETRTWKCFIQEAYTANDWCNIQSKLPSGAVPLCIVFYADKSKLSSFGAAKGYPVPEDAAHSGKTDYVDFKNIVWHSCVGEIFESIVGCVITLIQGLRGLCCVKCLIPTTELTNFDMDYPERTPESMIVIVHEALKLGQTSKADQEELLKISFDDLHFFVRLWDHIFKVFKFHISDRDSVTLVDSRLHHFSDGVMKTTFNDGSKHADISKVLRKYMNMVMYAEFDIHTTDTIASGRASVGKFVDALHVGNIQLYMKELESLENPKSWNFVKLHYLRHLYNDIENKGSLCGMSTKPNEKFHGYSTPVVATQIQNEIDAYDAFYQPQVDTETPDDLETPTNNAHFMIGSKLKPITFAELSELDSALFSQIHICVSDFLSDLLPTSNIPLSGGKRISYTINETVIPYQYLKINYDSFETWQLASDQIHCNPNFWGTSRYDFIIFNARSAPVFAQLLYMFAYKPVGVQSRIDKDMGFLHIWKERSTEFISLHLVIRGVVVFEASEDPRECDERLVYDALDHDIFLRVKKFFPGYTDGSFYPSTSTCALPFLLNMSGNKEEFDFSDTSDDPELTRLYCLMLKALETLHLQNQKVVNNNMKLHMQVSDLKLQLKLAKTVKTGQKKLTADHDPLLNHNLILKLGKKSTIMVHPWATLLLFVEWPPRNAPNPESEQQFHNYDMFTAGLLPEFHSYLNDHELCQKAAEYAPFKNAFILQTKNGHTAAIHMLRDCTSIIFSSLDVPAMVLNNLLKFPGETKIGPLSPIFYPNFLKDDCNLFMNKFQSKILLHFNMVLPLLAQFLLSSNKEFVLIGKNSQINYQPDFFVYRQMLNSLTGTNYVKHLYAFHNSRVFPGLPGLSSTATAPSGVVSEDAQISSIAETLLAIRLADLESASPSSSVAPTISASSSTLASATADVFAGPPESISNEGLAPLPEHAEAAPSDDQELAEATATNIQGSHGRGCGHGCGRGSSMLPDPSADPSQSVAPVTEARRTRTCRN</sequence>
<dbReference type="AlphaFoldDB" id="A0A9P5P5F3"/>
<evidence type="ECO:0000256" key="1">
    <source>
        <dbReference type="SAM" id="MobiDB-lite"/>
    </source>
</evidence>
<reference evidence="2" key="1">
    <citation type="submission" date="2020-11" db="EMBL/GenBank/DDBJ databases">
        <authorList>
            <consortium name="DOE Joint Genome Institute"/>
            <person name="Ahrendt S."/>
            <person name="Riley R."/>
            <person name="Andreopoulos W."/>
            <person name="Labutti K."/>
            <person name="Pangilinan J."/>
            <person name="Ruiz-Duenas F.J."/>
            <person name="Barrasa J.M."/>
            <person name="Sanchez-Garcia M."/>
            <person name="Camarero S."/>
            <person name="Miyauchi S."/>
            <person name="Serrano A."/>
            <person name="Linde D."/>
            <person name="Babiker R."/>
            <person name="Drula E."/>
            <person name="Ayuso-Fernandez I."/>
            <person name="Pacheco R."/>
            <person name="Padilla G."/>
            <person name="Ferreira P."/>
            <person name="Barriuso J."/>
            <person name="Kellner H."/>
            <person name="Castanera R."/>
            <person name="Alfaro M."/>
            <person name="Ramirez L."/>
            <person name="Pisabarro A.G."/>
            <person name="Kuo A."/>
            <person name="Tritt A."/>
            <person name="Lipzen A."/>
            <person name="He G."/>
            <person name="Yan M."/>
            <person name="Ng V."/>
            <person name="Cullen D."/>
            <person name="Martin F."/>
            <person name="Rosso M.-N."/>
            <person name="Henrissat B."/>
            <person name="Hibbett D."/>
            <person name="Martinez A.T."/>
            <person name="Grigoriev I.V."/>
        </authorList>
    </citation>
    <scope>NUCLEOTIDE SEQUENCE</scope>
    <source>
        <strain evidence="2">AH 40177</strain>
    </source>
</reference>
<dbReference type="EMBL" id="JADNRY010000548">
    <property type="protein sequence ID" value="KAF9041871.1"/>
    <property type="molecule type" value="Genomic_DNA"/>
</dbReference>
<organism evidence="2 3">
    <name type="scientific">Rhodocollybia butyracea</name>
    <dbReference type="NCBI Taxonomy" id="206335"/>
    <lineage>
        <taxon>Eukaryota</taxon>
        <taxon>Fungi</taxon>
        <taxon>Dikarya</taxon>
        <taxon>Basidiomycota</taxon>
        <taxon>Agaricomycotina</taxon>
        <taxon>Agaricomycetes</taxon>
        <taxon>Agaricomycetidae</taxon>
        <taxon>Agaricales</taxon>
        <taxon>Marasmiineae</taxon>
        <taxon>Omphalotaceae</taxon>
        <taxon>Rhodocollybia</taxon>
    </lineage>
</organism>
<evidence type="ECO:0000313" key="2">
    <source>
        <dbReference type="EMBL" id="KAF9041871.1"/>
    </source>
</evidence>
<name>A0A9P5P5F3_9AGAR</name>